<dbReference type="RefSeq" id="WP_141725445.1">
    <property type="nucleotide sequence ID" value="NZ_FMHW01000002.1"/>
</dbReference>
<name>A0A1C6THD6_9ACTN</name>
<accession>A0A1C6THD6</accession>
<organism evidence="2 3">
    <name type="scientific">Micromonospora pallida</name>
    <dbReference type="NCBI Taxonomy" id="145854"/>
    <lineage>
        <taxon>Bacteria</taxon>
        <taxon>Bacillati</taxon>
        <taxon>Actinomycetota</taxon>
        <taxon>Actinomycetes</taxon>
        <taxon>Micromonosporales</taxon>
        <taxon>Micromonosporaceae</taxon>
        <taxon>Micromonospora</taxon>
    </lineage>
</organism>
<evidence type="ECO:0000313" key="3">
    <source>
        <dbReference type="Proteomes" id="UP000198959"/>
    </source>
</evidence>
<feature type="region of interest" description="Disordered" evidence="1">
    <location>
        <begin position="73"/>
        <end position="93"/>
    </location>
</feature>
<evidence type="ECO:0000256" key="1">
    <source>
        <dbReference type="SAM" id="MobiDB-lite"/>
    </source>
</evidence>
<dbReference type="AlphaFoldDB" id="A0A1C6THD6"/>
<feature type="compositionally biased region" description="Basic and acidic residues" evidence="1">
    <location>
        <begin position="81"/>
        <end position="93"/>
    </location>
</feature>
<dbReference type="Proteomes" id="UP000198959">
    <property type="component" value="Unassembled WGS sequence"/>
</dbReference>
<keyword evidence="3" id="KW-1185">Reference proteome</keyword>
<evidence type="ECO:0000313" key="2">
    <source>
        <dbReference type="EMBL" id="SCL41156.1"/>
    </source>
</evidence>
<protein>
    <submittedName>
        <fullName evidence="2">Uncharacterized protein</fullName>
    </submittedName>
</protein>
<dbReference type="EMBL" id="FMHW01000002">
    <property type="protein sequence ID" value="SCL41156.1"/>
    <property type="molecule type" value="Genomic_DNA"/>
</dbReference>
<reference evidence="3" key="1">
    <citation type="submission" date="2016-06" db="EMBL/GenBank/DDBJ databases">
        <authorList>
            <person name="Varghese N."/>
            <person name="Submissions Spin"/>
        </authorList>
    </citation>
    <scope>NUCLEOTIDE SEQUENCE [LARGE SCALE GENOMIC DNA]</scope>
    <source>
        <strain evidence="3">DSM 43817</strain>
    </source>
</reference>
<proteinExistence type="predicted"/>
<gene>
    <name evidence="2" type="ORF">GA0074692_6171</name>
</gene>
<sequence>MTSEEETSCRRRTAAALHGTAEQLEVAETILHRSAEEVPNPTTTTRLHALGDEVTAQAQAIDRRADLLVQPGVKHSGARGTAERGTRELDDEPNRVVTGENVVHRPAE</sequence>
<dbReference type="OrthoDB" id="3298582at2"/>